<evidence type="ECO:0000313" key="2">
    <source>
        <dbReference type="EMBL" id="ARB11255.1"/>
    </source>
</evidence>
<dbReference type="KEGG" id="vg:54980179"/>
<reference evidence="3" key="1">
    <citation type="submission" date="2017-02" db="EMBL/GenBank/DDBJ databases">
        <authorList>
            <person name="Lucas-Elio P."/>
            <person name="Silas S."/>
            <person name="Fire A.Z."/>
            <person name="Sanchez-Amat A."/>
        </authorList>
    </citation>
    <scope>NUCLEOTIDE SEQUENCE [LARGE SCALE GENOMIC DNA]</scope>
</reference>
<dbReference type="InterPro" id="IPR058003">
    <property type="entry name" value="Phage_gp12"/>
</dbReference>
<feature type="region of interest" description="Disordered" evidence="1">
    <location>
        <begin position="1"/>
        <end position="22"/>
    </location>
</feature>
<proteinExistence type="predicted"/>
<organism evidence="2 3">
    <name type="scientific">Marinomonas phage CPP1m</name>
    <dbReference type="NCBI Taxonomy" id="1965370"/>
    <lineage>
        <taxon>Viruses</taxon>
        <taxon>Duplodnaviria</taxon>
        <taxon>Heunggongvirae</taxon>
        <taxon>Uroviricota</taxon>
        <taxon>Caudoviricetes</taxon>
        <taxon>Autographivirales</taxon>
        <taxon>Autosignataviridae</taxon>
        <taxon>Colwellvirinae</taxon>
        <taxon>Murciavirus</taxon>
        <taxon>Murciavirus CPP1m</taxon>
    </lineage>
</organism>
<dbReference type="Pfam" id="PF25675">
    <property type="entry name" value="Phage_nozzle"/>
    <property type="match status" value="2"/>
</dbReference>
<dbReference type="Proteomes" id="UP000224896">
    <property type="component" value="Segment"/>
</dbReference>
<accession>A0A1W5S101</accession>
<sequence length="867" mass="96627">MGKKTGSWARPIQGVSQQTDKDRVSGQCTLQENFTPSPLYGLVKRVGSQHVARIDDPFSENTLFYSYSRGGTGEDYLIVIEPYSYPRVFTLEGQELTVNNGDLSDNYLKVSNPKEDIAIQTIADYSFIVNKEEVVEVSEETTDLNPAMAIVYCQYATYGRDYIITANGSTLASYSTRDGSEATHVYDTASSNVASKLASQISSDPTSLESRTVQESVSPVEHYVNVGQNISYINQITNRDRSGAGVEAVSFSGTTIILNSSDVSEGEYIDINYSPVGGTGGEYTAEVTGNTIYVTRIDGERFSVDTIDGADGEDLIAVQDRVSEVSKLPPYAPEGYVVKVQPSVGYDADAYWLRATSSGDTTDQTGSDIRWVESLAQGEKFNIKIETLPHILVSEADGTFSLSYGEWEDKRVGNELTNPFPSFVDNTIQSIGIFQNRLVLTSREAAIFSRTNLFFDFFRESTQVESDSDPIDVYADARDINFLTHSAVLDGDIVFFADNGQFLINGSNPITKSSLVFKKVTSYPFNSKAAPAVTGESVMFTFSTGLYAGIREMFTDSITDTKRARPITEHIAEYIEGTPIEITTSPNINKLVVRTDRDTDTLYMYDWLWNGDQKVQSAFHKWRIDGKVLFTKFVRDSLYLIVERGDNVYLEYIPVANDVDDEALTFSTKMDQKVTVTASFSAGRWEFSIPYAPNSDIEVVMSTGCYEEDIGNRVNVETSDGINYYTYDDIADWKAGDTTCTLIVGTLFTAKYIPTQPFILDYQGRVNDIDRFTLNKVAVNYVSSGDFRITVKDKATRREWVYNTNGRRINSYGNRAGFAPLDAGSFAFPVRLLADLSQIELTTDDYRPLIIRDLSWEGQHKQRGQRI</sequence>
<evidence type="ECO:0000256" key="1">
    <source>
        <dbReference type="SAM" id="MobiDB-lite"/>
    </source>
</evidence>
<dbReference type="EMBL" id="KY626176">
    <property type="protein sequence ID" value="ARB11255.1"/>
    <property type="molecule type" value="Genomic_DNA"/>
</dbReference>
<evidence type="ECO:0000313" key="3">
    <source>
        <dbReference type="Proteomes" id="UP000224896"/>
    </source>
</evidence>
<keyword evidence="3" id="KW-1185">Reference proteome</keyword>
<dbReference type="RefSeq" id="YP_009790025.1">
    <property type="nucleotide sequence ID" value="NC_047821.1"/>
</dbReference>
<name>A0A1W5S101_9CAUD</name>
<protein>
    <submittedName>
        <fullName evidence="2">Tail tubular protein B</fullName>
    </submittedName>
</protein>
<dbReference type="GeneID" id="54980179"/>